<evidence type="ECO:0000313" key="2">
    <source>
        <dbReference type="Proteomes" id="UP000808349"/>
    </source>
</evidence>
<proteinExistence type="predicted"/>
<evidence type="ECO:0000313" key="1">
    <source>
        <dbReference type="EMBL" id="MBK9717890.1"/>
    </source>
</evidence>
<dbReference type="Proteomes" id="UP000808349">
    <property type="component" value="Unassembled WGS sequence"/>
</dbReference>
<protein>
    <submittedName>
        <fullName evidence="1">Uncharacterized protein</fullName>
    </submittedName>
</protein>
<organism evidence="1 2">
    <name type="scientific">Candidatus Defluviibacterium haderslevense</name>
    <dbReference type="NCBI Taxonomy" id="2981993"/>
    <lineage>
        <taxon>Bacteria</taxon>
        <taxon>Pseudomonadati</taxon>
        <taxon>Bacteroidota</taxon>
        <taxon>Saprospiria</taxon>
        <taxon>Saprospirales</taxon>
        <taxon>Saprospiraceae</taxon>
        <taxon>Candidatus Defluviibacterium</taxon>
    </lineage>
</organism>
<dbReference type="AlphaFoldDB" id="A0A9D7SA25"/>
<comment type="caution">
    <text evidence="1">The sequence shown here is derived from an EMBL/GenBank/DDBJ whole genome shotgun (WGS) entry which is preliminary data.</text>
</comment>
<name>A0A9D7SA25_9BACT</name>
<accession>A0A9D7SA25</accession>
<sequence>MNEDEKVFESLLLGGIIGASLANILKEDTTVGAIAGAVILATYRASEKAEKSKVPIIKVEKNR</sequence>
<gene>
    <name evidence="1" type="ORF">IPO85_10310</name>
</gene>
<reference evidence="1 2" key="1">
    <citation type="submission" date="2020-10" db="EMBL/GenBank/DDBJ databases">
        <title>Connecting structure to function with the recovery of over 1000 high-quality activated sludge metagenome-assembled genomes encoding full-length rRNA genes using long-read sequencing.</title>
        <authorList>
            <person name="Singleton C.M."/>
            <person name="Petriglieri F."/>
            <person name="Kristensen J.M."/>
            <person name="Kirkegaard R.H."/>
            <person name="Michaelsen T.Y."/>
            <person name="Andersen M.H."/>
            <person name="Karst S.M."/>
            <person name="Dueholm M.S."/>
            <person name="Nielsen P.H."/>
            <person name="Albertsen M."/>
        </authorList>
    </citation>
    <scope>NUCLEOTIDE SEQUENCE [LARGE SCALE GENOMIC DNA]</scope>
    <source>
        <strain evidence="1">Ribe_18-Q3-R11-54_BAT3C.373</strain>
    </source>
</reference>
<dbReference type="EMBL" id="JADKFW010000005">
    <property type="protein sequence ID" value="MBK9717890.1"/>
    <property type="molecule type" value="Genomic_DNA"/>
</dbReference>